<sequence length="66" mass="7094">MEPRDCPEVSAVSSELESLIHRCSSPWWPEVMRGEGSGGKLCPDADGREGVLPNPLHPTGGQKLLP</sequence>
<evidence type="ECO:0000313" key="3">
    <source>
        <dbReference type="Proteomes" id="UP000824782"/>
    </source>
</evidence>
<accession>A0AAV7BHQ5</accession>
<protein>
    <submittedName>
        <fullName evidence="2">Uncharacterized protein</fullName>
    </submittedName>
</protein>
<reference evidence="2" key="1">
    <citation type="thesis" date="2020" institute="ProQuest LLC" country="789 East Eisenhower Parkway, Ann Arbor, MI, USA">
        <title>Comparative Genomics and Chromosome Evolution.</title>
        <authorList>
            <person name="Mudd A.B."/>
        </authorList>
    </citation>
    <scope>NUCLEOTIDE SEQUENCE</scope>
    <source>
        <strain evidence="2">237g6f4</strain>
        <tissue evidence="2">Blood</tissue>
    </source>
</reference>
<dbReference type="EMBL" id="WNYA01000005">
    <property type="protein sequence ID" value="KAG8572134.1"/>
    <property type="molecule type" value="Genomic_DNA"/>
</dbReference>
<comment type="caution">
    <text evidence="2">The sequence shown here is derived from an EMBL/GenBank/DDBJ whole genome shotgun (WGS) entry which is preliminary data.</text>
</comment>
<evidence type="ECO:0000313" key="2">
    <source>
        <dbReference type="EMBL" id="KAG8572134.1"/>
    </source>
</evidence>
<gene>
    <name evidence="2" type="ORF">GDO81_011926</name>
</gene>
<keyword evidence="3" id="KW-1185">Reference proteome</keyword>
<feature type="region of interest" description="Disordered" evidence="1">
    <location>
        <begin position="34"/>
        <end position="66"/>
    </location>
</feature>
<name>A0AAV7BHQ5_ENGPU</name>
<dbReference type="AlphaFoldDB" id="A0AAV7BHQ5"/>
<evidence type="ECO:0000256" key="1">
    <source>
        <dbReference type="SAM" id="MobiDB-lite"/>
    </source>
</evidence>
<proteinExistence type="predicted"/>
<organism evidence="2 3">
    <name type="scientific">Engystomops pustulosus</name>
    <name type="common">Tungara frog</name>
    <name type="synonym">Physalaemus pustulosus</name>
    <dbReference type="NCBI Taxonomy" id="76066"/>
    <lineage>
        <taxon>Eukaryota</taxon>
        <taxon>Metazoa</taxon>
        <taxon>Chordata</taxon>
        <taxon>Craniata</taxon>
        <taxon>Vertebrata</taxon>
        <taxon>Euteleostomi</taxon>
        <taxon>Amphibia</taxon>
        <taxon>Batrachia</taxon>
        <taxon>Anura</taxon>
        <taxon>Neobatrachia</taxon>
        <taxon>Hyloidea</taxon>
        <taxon>Leptodactylidae</taxon>
        <taxon>Leiuperinae</taxon>
        <taxon>Engystomops</taxon>
    </lineage>
</organism>
<dbReference type="Proteomes" id="UP000824782">
    <property type="component" value="Unassembled WGS sequence"/>
</dbReference>